<sequence>MSTEPDAPTPSPVETAPTVPVTLSRASNRIAGLDLARFVALIGMMAAHVWMLDPADGSSTLILGLVQGRAAALFAVLAGVGIVLSSKRYLGRGRGESARCGHRGHAAAARALFVRGAAVAVVGLTLGLLSTQVAIILVSYGVLFCVMIPLLRLGSVTLAVIAVLGAIVSPLLSFWARSTWSLIGPYGGNPSWIGLTDPMVAVDVLLTGVYPVATWFVYVVAGMAVGRLVLDTRDADSSRGSPDIRALAGRLSIAGAGMAVVAWALSALAMGPLGGIDAVISAQGELPSSETREQMAVIMSASAYGVVPLESPWLLASSVAHSGATLDLFHTGGSALVVIGIGLLIGTRLRHRGVAMLAPVLAAGAAPLTIYSLHVVVQSLTVNAIFADGVADVGERWMVSSLPIWLLHIAGALFVGLLLWALQRRGPLESLISWLARLAGGPRRSADHGSE</sequence>
<keyword evidence="4" id="KW-1185">Reference proteome</keyword>
<feature type="domain" description="Heparan-alpha-glucosaminide N-acetyltransferase catalytic" evidence="2">
    <location>
        <begin position="29"/>
        <end position="237"/>
    </location>
</feature>
<dbReference type="STRING" id="123320.SAMN06309945_0740"/>
<keyword evidence="1" id="KW-0812">Transmembrane</keyword>
<dbReference type="Pfam" id="PF07786">
    <property type="entry name" value="HGSNAT_cat"/>
    <property type="match status" value="1"/>
</dbReference>
<feature type="transmembrane region" description="Helical" evidence="1">
    <location>
        <begin position="158"/>
        <end position="176"/>
    </location>
</feature>
<feature type="transmembrane region" description="Helical" evidence="1">
    <location>
        <begin position="328"/>
        <end position="347"/>
    </location>
</feature>
<dbReference type="EMBL" id="FUZP01000001">
    <property type="protein sequence ID" value="SKC41492.1"/>
    <property type="molecule type" value="Genomic_DNA"/>
</dbReference>
<evidence type="ECO:0000313" key="3">
    <source>
        <dbReference type="EMBL" id="SKC41492.1"/>
    </source>
</evidence>
<feature type="transmembrane region" description="Helical" evidence="1">
    <location>
        <begin position="133"/>
        <end position="151"/>
    </location>
</feature>
<feature type="transmembrane region" description="Helical" evidence="1">
    <location>
        <begin position="251"/>
        <end position="271"/>
    </location>
</feature>
<evidence type="ECO:0000313" key="4">
    <source>
        <dbReference type="Proteomes" id="UP000190857"/>
    </source>
</evidence>
<protein>
    <recommendedName>
        <fullName evidence="2">Heparan-alpha-glucosaminide N-acetyltransferase catalytic domain-containing protein</fullName>
    </recommendedName>
</protein>
<feature type="transmembrane region" description="Helical" evidence="1">
    <location>
        <begin position="397"/>
        <end position="422"/>
    </location>
</feature>
<keyword evidence="1" id="KW-0472">Membrane</keyword>
<dbReference type="InterPro" id="IPR012429">
    <property type="entry name" value="HGSNAT_cat"/>
</dbReference>
<keyword evidence="1" id="KW-1133">Transmembrane helix</keyword>
<reference evidence="3 4" key="1">
    <citation type="submission" date="2017-02" db="EMBL/GenBank/DDBJ databases">
        <authorList>
            <person name="Peterson S.W."/>
        </authorList>
    </citation>
    <scope>NUCLEOTIDE SEQUENCE [LARGE SCALE GENOMIC DNA]</scope>
    <source>
        <strain evidence="3 4">VKM Ac-2059</strain>
    </source>
</reference>
<feature type="transmembrane region" description="Helical" evidence="1">
    <location>
        <begin position="35"/>
        <end position="52"/>
    </location>
</feature>
<evidence type="ECO:0000256" key="1">
    <source>
        <dbReference type="SAM" id="Phobius"/>
    </source>
</evidence>
<evidence type="ECO:0000259" key="2">
    <source>
        <dbReference type="Pfam" id="PF07786"/>
    </source>
</evidence>
<accession>A0A1T5IQY2</accession>
<name>A0A1T5IQY2_9MICO</name>
<dbReference type="OrthoDB" id="4966979at2"/>
<feature type="transmembrane region" description="Helical" evidence="1">
    <location>
        <begin position="354"/>
        <end position="377"/>
    </location>
</feature>
<feature type="transmembrane region" description="Helical" evidence="1">
    <location>
        <begin position="107"/>
        <end position="127"/>
    </location>
</feature>
<gene>
    <name evidence="3" type="ORF">SAMN06309945_0740</name>
</gene>
<organism evidence="3 4">
    <name type="scientific">Okibacterium fritillariae</name>
    <dbReference type="NCBI Taxonomy" id="123320"/>
    <lineage>
        <taxon>Bacteria</taxon>
        <taxon>Bacillati</taxon>
        <taxon>Actinomycetota</taxon>
        <taxon>Actinomycetes</taxon>
        <taxon>Micrococcales</taxon>
        <taxon>Microbacteriaceae</taxon>
        <taxon>Okibacterium</taxon>
    </lineage>
</organism>
<dbReference type="Proteomes" id="UP000190857">
    <property type="component" value="Unassembled WGS sequence"/>
</dbReference>
<feature type="transmembrane region" description="Helical" evidence="1">
    <location>
        <begin position="208"/>
        <end position="230"/>
    </location>
</feature>
<dbReference type="RefSeq" id="WP_079726921.1">
    <property type="nucleotide sequence ID" value="NZ_FUZP01000001.1"/>
</dbReference>
<proteinExistence type="predicted"/>
<dbReference type="AlphaFoldDB" id="A0A1T5IQY2"/>
<feature type="transmembrane region" description="Helical" evidence="1">
    <location>
        <begin position="64"/>
        <end position="86"/>
    </location>
</feature>